<dbReference type="eggNOG" id="COG2442">
    <property type="taxonomic scope" value="Bacteria"/>
</dbReference>
<dbReference type="Proteomes" id="UP000000343">
    <property type="component" value="Chromosome"/>
</dbReference>
<dbReference type="EMBL" id="CP002480">
    <property type="protein sequence ID" value="ADW68967.1"/>
    <property type="molecule type" value="Genomic_DNA"/>
</dbReference>
<dbReference type="OrthoDB" id="200074at2"/>
<dbReference type="AlphaFoldDB" id="E8X0L6"/>
<keyword evidence="2" id="KW-1185">Reference proteome</keyword>
<organism evidence="2">
    <name type="scientific">Granulicella tundricola (strain ATCC BAA-1859 / DSM 23138 / MP5ACTX9)</name>
    <dbReference type="NCBI Taxonomy" id="1198114"/>
    <lineage>
        <taxon>Bacteria</taxon>
        <taxon>Pseudomonadati</taxon>
        <taxon>Acidobacteriota</taxon>
        <taxon>Terriglobia</taxon>
        <taxon>Terriglobales</taxon>
        <taxon>Acidobacteriaceae</taxon>
        <taxon>Granulicella</taxon>
    </lineage>
</organism>
<proteinExistence type="predicted"/>
<name>E8X0L6_GRATM</name>
<reference evidence="2" key="1">
    <citation type="submission" date="2011-01" db="EMBL/GenBank/DDBJ databases">
        <title>Complete sequence of chromosome of Acidobacterium sp. MP5ACTX9.</title>
        <authorList>
            <consortium name="US DOE Joint Genome Institute"/>
            <person name="Lucas S."/>
            <person name="Copeland A."/>
            <person name="Lapidus A."/>
            <person name="Cheng J.-F."/>
            <person name="Goodwin L."/>
            <person name="Pitluck S."/>
            <person name="Teshima H."/>
            <person name="Detter J.C."/>
            <person name="Han C."/>
            <person name="Tapia R."/>
            <person name="Land M."/>
            <person name="Hauser L."/>
            <person name="Kyrpides N."/>
            <person name="Ivanova N."/>
            <person name="Ovchinnikova G."/>
            <person name="Pagani I."/>
            <person name="Rawat S.R."/>
            <person name="Mannisto M."/>
            <person name="Haggblom M.M."/>
            <person name="Woyke T."/>
        </authorList>
    </citation>
    <scope>NUCLEOTIDE SEQUENCE [LARGE SCALE GENOMIC DNA]</scope>
    <source>
        <strain evidence="2">MP5ACTX9</strain>
    </source>
</reference>
<dbReference type="RefSeq" id="WP_013580286.1">
    <property type="nucleotide sequence ID" value="NC_015064.1"/>
</dbReference>
<dbReference type="InterPro" id="IPR009057">
    <property type="entry name" value="Homeodomain-like_sf"/>
</dbReference>
<evidence type="ECO:0000313" key="2">
    <source>
        <dbReference type="Proteomes" id="UP000000343"/>
    </source>
</evidence>
<dbReference type="HOGENOM" id="CLU_2422823_0_0_0"/>
<dbReference type="Pfam" id="PF04255">
    <property type="entry name" value="DUF433"/>
    <property type="match status" value="1"/>
</dbReference>
<accession>E8X0L6</accession>
<evidence type="ECO:0000313" key="1">
    <source>
        <dbReference type="EMBL" id="ADW68967.1"/>
    </source>
</evidence>
<dbReference type="Gene3D" id="1.10.10.10">
    <property type="entry name" value="Winged helix-like DNA-binding domain superfamily/Winged helix DNA-binding domain"/>
    <property type="match status" value="1"/>
</dbReference>
<dbReference type="PaxDb" id="1198114-AciX9_1921"/>
<dbReference type="InterPro" id="IPR007367">
    <property type="entry name" value="DUF433"/>
</dbReference>
<protein>
    <submittedName>
        <fullName evidence="1">Uncharacterized protein</fullName>
    </submittedName>
</protein>
<dbReference type="InterPro" id="IPR036388">
    <property type="entry name" value="WH-like_DNA-bd_sf"/>
</dbReference>
<dbReference type="STRING" id="1198114.AciX9_1921"/>
<sequence length="91" mass="10338">MASTVQIGIHLPVQRQTDQFDWHGCKAVQFDPEKLGGRATVGTTRMDADGIFLNFEDGLSIDELHHHFDSDKEAIREILEFAKSRGYKAEY</sequence>
<dbReference type="KEGG" id="acm:AciX9_1921"/>
<dbReference type="SUPFAM" id="SSF46689">
    <property type="entry name" value="Homeodomain-like"/>
    <property type="match status" value="1"/>
</dbReference>
<gene>
    <name evidence="1" type="ordered locus">AciX9_1921</name>
</gene>